<dbReference type="Proteomes" id="UP001497493">
    <property type="component" value="Chromosome"/>
</dbReference>
<name>A0ABM9NIY5_9GAMM</name>
<proteinExistence type="predicted"/>
<dbReference type="RefSeq" id="WP_348757138.1">
    <property type="nucleotide sequence ID" value="NZ_OZ026884.1"/>
</dbReference>
<accession>A0ABM9NIY5</accession>
<keyword evidence="2" id="KW-1185">Reference proteome</keyword>
<protein>
    <submittedName>
        <fullName evidence="1">Uncharacterized protein</fullName>
    </submittedName>
</protein>
<evidence type="ECO:0000313" key="1">
    <source>
        <dbReference type="EMBL" id="CAL1240544.1"/>
    </source>
</evidence>
<sequence length="390" mass="43006">MGGLMRDQLFWRILAETGRPPYFGGAGIGLLQALYRATGPWPAALCLDDPASPVADWLKTHTDSVLFFYPKPASNRSLRTAPQGVWDSGTVPTVIGEEEGEFLDVAGIAFGFGVEPIFYRQRSLDDWLGEGPRLGLVHLGGLAGAARVVRGGRRLLQRCAPPVLVVRDSPAAAEATRAELMALAEELSRIGYTLYDTLLNPCPTADALHALLDLWQETVFLGLPPGHDLGALLRGLCAYPGRPDDGAEAPVRIRAEHIVDCQGFYPAERWEELQWRWSGPLPEASLRVPIPRPGHYRLSLRLLRVADDRVLDSLRLFVNGAVVAHQVTRYEYSIVIETEFPVTAARFSPIAEIRFAHGETYCINAEDPRRLGLALMDLTLERQAQWPSTA</sequence>
<gene>
    <name evidence="1" type="ORF">MECH1_V1_1768</name>
</gene>
<organism evidence="1 2">
    <name type="scientific">Candidatus Methylocalor cossyra</name>
    <dbReference type="NCBI Taxonomy" id="3108543"/>
    <lineage>
        <taxon>Bacteria</taxon>
        <taxon>Pseudomonadati</taxon>
        <taxon>Pseudomonadota</taxon>
        <taxon>Gammaproteobacteria</taxon>
        <taxon>Methylococcales</taxon>
        <taxon>Methylococcaceae</taxon>
        <taxon>Candidatus Methylocalor</taxon>
    </lineage>
</organism>
<dbReference type="EMBL" id="OZ026884">
    <property type="protein sequence ID" value="CAL1240544.1"/>
    <property type="molecule type" value="Genomic_DNA"/>
</dbReference>
<evidence type="ECO:0000313" key="2">
    <source>
        <dbReference type="Proteomes" id="UP001497493"/>
    </source>
</evidence>
<reference evidence="1 2" key="1">
    <citation type="submission" date="2024-04" db="EMBL/GenBank/DDBJ databases">
        <authorList>
            <person name="Cremers G."/>
        </authorList>
    </citation>
    <scope>NUCLEOTIDE SEQUENCE [LARGE SCALE GENOMIC DNA]</scope>
    <source>
        <strain evidence="1">MeCH1-AG</strain>
    </source>
</reference>